<proteinExistence type="predicted"/>
<dbReference type="AlphaFoldDB" id="A0A8S4R0U6"/>
<accession>A0A8S4R0U6</accession>
<feature type="compositionally biased region" description="Basic and acidic residues" evidence="1">
    <location>
        <begin position="39"/>
        <end position="56"/>
    </location>
</feature>
<protein>
    <submittedName>
        <fullName evidence="3">Jg25898 protein</fullName>
    </submittedName>
</protein>
<dbReference type="Proteomes" id="UP000838756">
    <property type="component" value="Unassembled WGS sequence"/>
</dbReference>
<dbReference type="EMBL" id="CAKXAJ010021588">
    <property type="protein sequence ID" value="CAH2226568.1"/>
    <property type="molecule type" value="Genomic_DNA"/>
</dbReference>
<feature type="region of interest" description="Disordered" evidence="1">
    <location>
        <begin position="91"/>
        <end position="123"/>
    </location>
</feature>
<evidence type="ECO:0000313" key="4">
    <source>
        <dbReference type="Proteomes" id="UP000838756"/>
    </source>
</evidence>
<comment type="caution">
    <text evidence="3">The sequence shown here is derived from an EMBL/GenBank/DDBJ whole genome shotgun (WGS) entry which is preliminary data.</text>
</comment>
<name>A0A8S4R0U6_9NEOP</name>
<sequence length="123" mass="13567">MDTLKLRVIMEYELRRGTNATQTARNIKNENGENCTNDHTTRPENFDLKNEARGRPENLVNNNESKAIVEANETECYVHCLVFSCGSHGTAIRGAEPDSSGSQKCQEAGAARDTNPLRAGGER</sequence>
<evidence type="ECO:0000256" key="1">
    <source>
        <dbReference type="SAM" id="MobiDB-lite"/>
    </source>
</evidence>
<reference evidence="3" key="1">
    <citation type="submission" date="2022-03" db="EMBL/GenBank/DDBJ databases">
        <authorList>
            <person name="Lindestad O."/>
        </authorList>
    </citation>
    <scope>NUCLEOTIDE SEQUENCE</scope>
</reference>
<dbReference type="InterPro" id="IPR041426">
    <property type="entry name" value="Mos1_HTH"/>
</dbReference>
<evidence type="ECO:0000259" key="2">
    <source>
        <dbReference type="Pfam" id="PF17906"/>
    </source>
</evidence>
<dbReference type="OrthoDB" id="616263at2759"/>
<dbReference type="Pfam" id="PF17906">
    <property type="entry name" value="HTH_48"/>
    <property type="match status" value="1"/>
</dbReference>
<keyword evidence="4" id="KW-1185">Reference proteome</keyword>
<organism evidence="3 4">
    <name type="scientific">Pararge aegeria aegeria</name>
    <dbReference type="NCBI Taxonomy" id="348720"/>
    <lineage>
        <taxon>Eukaryota</taxon>
        <taxon>Metazoa</taxon>
        <taxon>Ecdysozoa</taxon>
        <taxon>Arthropoda</taxon>
        <taxon>Hexapoda</taxon>
        <taxon>Insecta</taxon>
        <taxon>Pterygota</taxon>
        <taxon>Neoptera</taxon>
        <taxon>Endopterygota</taxon>
        <taxon>Lepidoptera</taxon>
        <taxon>Glossata</taxon>
        <taxon>Ditrysia</taxon>
        <taxon>Papilionoidea</taxon>
        <taxon>Nymphalidae</taxon>
        <taxon>Satyrinae</taxon>
        <taxon>Satyrini</taxon>
        <taxon>Parargina</taxon>
        <taxon>Pararge</taxon>
    </lineage>
</organism>
<gene>
    <name evidence="3" type="primary">jg25898</name>
    <name evidence="3" type="ORF">PAEG_LOCUS7269</name>
</gene>
<feature type="domain" description="Mos1 transposase HTH" evidence="2">
    <location>
        <begin position="5"/>
        <end position="41"/>
    </location>
</feature>
<feature type="region of interest" description="Disordered" evidence="1">
    <location>
        <begin position="21"/>
        <end position="59"/>
    </location>
</feature>
<feature type="non-terminal residue" evidence="3">
    <location>
        <position position="1"/>
    </location>
</feature>
<evidence type="ECO:0000313" key="3">
    <source>
        <dbReference type="EMBL" id="CAH2226568.1"/>
    </source>
</evidence>